<keyword evidence="3" id="KW-1185">Reference proteome</keyword>
<accession>A0A9Q3FZ17</accession>
<gene>
    <name evidence="2" type="ORF">O181_086298</name>
</gene>
<dbReference type="AlphaFoldDB" id="A0A9Q3FZ17"/>
<feature type="region of interest" description="Disordered" evidence="1">
    <location>
        <begin position="1"/>
        <end position="50"/>
    </location>
</feature>
<reference evidence="2" key="1">
    <citation type="submission" date="2021-03" db="EMBL/GenBank/DDBJ databases">
        <title>Draft genome sequence of rust myrtle Austropuccinia psidii MF-1, a brazilian biotype.</title>
        <authorList>
            <person name="Quecine M.C."/>
            <person name="Pachon D.M.R."/>
            <person name="Bonatelli M.L."/>
            <person name="Correr F.H."/>
            <person name="Franceschini L.M."/>
            <person name="Leite T.F."/>
            <person name="Margarido G.R.A."/>
            <person name="Almeida C.A."/>
            <person name="Ferrarezi J.A."/>
            <person name="Labate C.A."/>
        </authorList>
    </citation>
    <scope>NUCLEOTIDE SEQUENCE</scope>
    <source>
        <strain evidence="2">MF-1</strain>
    </source>
</reference>
<evidence type="ECO:0000313" key="2">
    <source>
        <dbReference type="EMBL" id="MBW0546583.1"/>
    </source>
</evidence>
<sequence length="86" mass="9743">MQLKRQKPSQKDDPPIPSASQSSESQVPSHEDTSTYEPEPEVAPMQSMEEPFGNSPLYFLYSYQLSLTPPSTISSLARYSQLHHHH</sequence>
<dbReference type="Proteomes" id="UP000765509">
    <property type="component" value="Unassembled WGS sequence"/>
</dbReference>
<feature type="compositionally biased region" description="Low complexity" evidence="1">
    <location>
        <begin position="18"/>
        <end position="28"/>
    </location>
</feature>
<organism evidence="2 3">
    <name type="scientific">Austropuccinia psidii MF-1</name>
    <dbReference type="NCBI Taxonomy" id="1389203"/>
    <lineage>
        <taxon>Eukaryota</taxon>
        <taxon>Fungi</taxon>
        <taxon>Dikarya</taxon>
        <taxon>Basidiomycota</taxon>
        <taxon>Pucciniomycotina</taxon>
        <taxon>Pucciniomycetes</taxon>
        <taxon>Pucciniales</taxon>
        <taxon>Sphaerophragmiaceae</taxon>
        <taxon>Austropuccinia</taxon>
    </lineage>
</organism>
<comment type="caution">
    <text evidence="2">The sequence shown here is derived from an EMBL/GenBank/DDBJ whole genome shotgun (WGS) entry which is preliminary data.</text>
</comment>
<evidence type="ECO:0000313" key="3">
    <source>
        <dbReference type="Proteomes" id="UP000765509"/>
    </source>
</evidence>
<evidence type="ECO:0000256" key="1">
    <source>
        <dbReference type="SAM" id="MobiDB-lite"/>
    </source>
</evidence>
<name>A0A9Q3FZ17_9BASI</name>
<proteinExistence type="predicted"/>
<protein>
    <submittedName>
        <fullName evidence="2">Uncharacterized protein</fullName>
    </submittedName>
</protein>
<dbReference type="EMBL" id="AVOT02051585">
    <property type="protein sequence ID" value="MBW0546583.1"/>
    <property type="molecule type" value="Genomic_DNA"/>
</dbReference>